<reference evidence="2 3" key="1">
    <citation type="submission" date="2023-09" db="EMBL/GenBank/DDBJ databases">
        <authorList>
            <person name="Rey-Velasco X."/>
        </authorList>
    </citation>
    <scope>NUCLEOTIDE SEQUENCE [LARGE SCALE GENOMIC DNA]</scope>
    <source>
        <strain evidence="2 3">W345</strain>
    </source>
</reference>
<comment type="caution">
    <text evidence="2">The sequence shown here is derived from an EMBL/GenBank/DDBJ whole genome shotgun (WGS) entry which is preliminary data.</text>
</comment>
<name>A0ABU2WGW7_9GAMM</name>
<keyword evidence="1" id="KW-0963">Cytoplasm</keyword>
<evidence type="ECO:0000313" key="3">
    <source>
        <dbReference type="Proteomes" id="UP001254608"/>
    </source>
</evidence>
<comment type="subcellular location">
    <subcellularLocation>
        <location evidence="1">Cytoplasm</location>
    </subcellularLocation>
</comment>
<dbReference type="HAMAP" id="MF_02216">
    <property type="entry name" value="UbiK"/>
    <property type="match status" value="1"/>
</dbReference>
<dbReference type="Pfam" id="PF04380">
    <property type="entry name" value="BMFP"/>
    <property type="match status" value="1"/>
</dbReference>
<dbReference type="PANTHER" id="PTHR38040">
    <property type="entry name" value="UBIQUINONE BIOSYNTHESIS ACCESSORY FACTOR UBIK"/>
    <property type="match status" value="1"/>
</dbReference>
<organism evidence="2 3">
    <name type="scientific">Banduia mediterranea</name>
    <dbReference type="NCBI Taxonomy" id="3075609"/>
    <lineage>
        <taxon>Bacteria</taxon>
        <taxon>Pseudomonadati</taxon>
        <taxon>Pseudomonadota</taxon>
        <taxon>Gammaproteobacteria</taxon>
        <taxon>Nevskiales</taxon>
        <taxon>Algiphilaceae</taxon>
        <taxon>Banduia</taxon>
    </lineage>
</organism>
<keyword evidence="1" id="KW-0831">Ubiquinone biosynthesis</keyword>
<sequence length="86" mass="9797">MSTSRQLEELAAKLAQALPPGLKGLRRELEDNFRAVLRAHLDRLDLVSRERFDVQAELLARTQQKLQRLEQRLDALESRSASNTSA</sequence>
<feature type="coiled-coil region" evidence="1">
    <location>
        <begin position="52"/>
        <end position="86"/>
    </location>
</feature>
<accession>A0ABU2WGW7</accession>
<protein>
    <recommendedName>
        <fullName evidence="1">Ubiquinone biosynthesis accessory factor UbiK</fullName>
    </recommendedName>
</protein>
<keyword evidence="1" id="KW-0175">Coiled coil</keyword>
<dbReference type="EMBL" id="JAVRIC010000007">
    <property type="protein sequence ID" value="MDT0497120.1"/>
    <property type="molecule type" value="Genomic_DNA"/>
</dbReference>
<comment type="pathway">
    <text evidence="1">Cofactor biosynthesis; ubiquinone biosynthesis.</text>
</comment>
<dbReference type="RefSeq" id="WP_311364563.1">
    <property type="nucleotide sequence ID" value="NZ_JAVRIC010000007.1"/>
</dbReference>
<comment type="function">
    <text evidence="1">Required for efficient ubiquinone (coenzyme Q) biosynthesis. UbiK is probably an accessory factor of Ubi enzymes and facilitates ubiquinone biosynthesis by acting as an assembly factor, a targeting factor, or both.</text>
</comment>
<gene>
    <name evidence="1" type="primary">ubiK</name>
    <name evidence="2" type="ORF">RM530_07040</name>
</gene>
<proteinExistence type="inferred from homology"/>
<comment type="similarity">
    <text evidence="1">Belongs to the UbiK family.</text>
</comment>
<evidence type="ECO:0000256" key="1">
    <source>
        <dbReference type="HAMAP-Rule" id="MF_02216"/>
    </source>
</evidence>
<keyword evidence="3" id="KW-1185">Reference proteome</keyword>
<dbReference type="PANTHER" id="PTHR38040:SF1">
    <property type="entry name" value="UBIQUINONE BIOSYNTHESIS ACCESSORY FACTOR UBIK"/>
    <property type="match status" value="1"/>
</dbReference>
<evidence type="ECO:0000313" key="2">
    <source>
        <dbReference type="EMBL" id="MDT0497120.1"/>
    </source>
</evidence>
<dbReference type="Proteomes" id="UP001254608">
    <property type="component" value="Unassembled WGS sequence"/>
</dbReference>
<dbReference type="InterPro" id="IPR007475">
    <property type="entry name" value="UbiK"/>
</dbReference>